<dbReference type="InterPro" id="IPR015943">
    <property type="entry name" value="WD40/YVTN_repeat-like_dom_sf"/>
</dbReference>
<dbReference type="GO" id="GO:0016787">
    <property type="term" value="F:hydrolase activity"/>
    <property type="evidence" value="ECO:0007669"/>
    <property type="project" value="UniProtKB-KW"/>
</dbReference>
<dbReference type="AlphaFoldDB" id="Q2IK09"/>
<dbReference type="PANTHER" id="PTHR43739">
    <property type="entry name" value="XYLOGLUCANASE (EUROFUNG)"/>
    <property type="match status" value="1"/>
</dbReference>
<dbReference type="RefSeq" id="WP_011421275.1">
    <property type="nucleotide sequence ID" value="NC_007760.1"/>
</dbReference>
<dbReference type="HOGENOM" id="CLU_058803_2_0_7"/>
<gene>
    <name evidence="1" type="ordered locus">Adeh_2223</name>
</gene>
<sequence>MGSSDRLSVATRKGLFLLERRAGGWEIERCAFLGDPVSLVLDDPRDGAIYAALALGHFGVKLHRSDDRGRTWTEVAAPAFPPASGGAGEAPSVQQLWALEPAGPDRPGALWAGTIPAALFRSTDRGESWTLMRGLWDRPERKDWGGGGYDQPGLHSIAVDPRDPRRLLCAISTGGVWGTADAGETWALRATGMYAEYMPPERRGDPNAQDVHRLAQAPTAPERLYAQHHNGVFRSVDGGERWTEITAVQPSKFGFAVAVHPRDPLTAWFVPAVKDERRVPVDGKLVVARTRDGGDTFEVLREGLPQAHAYDLVYRHGLAVDAGGDRLAMGSTTGGLWLSEDGGDRWVQHPARLPPIYQVAFGQVAFGQVASGQAASGGASR</sequence>
<dbReference type="OrthoDB" id="9764804at2"/>
<dbReference type="Proteomes" id="UP000001935">
    <property type="component" value="Chromosome"/>
</dbReference>
<accession>Q2IK09</accession>
<dbReference type="eggNOG" id="COG4447">
    <property type="taxonomic scope" value="Bacteria"/>
</dbReference>
<dbReference type="CDD" id="cd15482">
    <property type="entry name" value="Sialidase_non-viral"/>
    <property type="match status" value="1"/>
</dbReference>
<dbReference type="GO" id="GO:0010411">
    <property type="term" value="P:xyloglucan metabolic process"/>
    <property type="evidence" value="ECO:0007669"/>
    <property type="project" value="TreeGrafter"/>
</dbReference>
<dbReference type="SUPFAM" id="SSF110296">
    <property type="entry name" value="Oligoxyloglucan reducing end-specific cellobiohydrolase"/>
    <property type="match status" value="1"/>
</dbReference>
<dbReference type="InterPro" id="IPR052025">
    <property type="entry name" value="Xyloglucanase_GH74"/>
</dbReference>
<reference evidence="1 2" key="1">
    <citation type="submission" date="2006-01" db="EMBL/GenBank/DDBJ databases">
        <title>Complete sequence of Anaeromyxobacter dehalogenans 2CP-C.</title>
        <authorList>
            <consortium name="US DOE Joint Genome Institute"/>
            <person name="Copeland A."/>
            <person name="Lucas S."/>
            <person name="Lapidus A."/>
            <person name="Barry K."/>
            <person name="Detter J.C."/>
            <person name="Glavina T."/>
            <person name="Hammon N."/>
            <person name="Israni S."/>
            <person name="Pitluck S."/>
            <person name="Brettin T."/>
            <person name="Bruce D."/>
            <person name="Han C."/>
            <person name="Tapia R."/>
            <person name="Gilna P."/>
            <person name="Kiss H."/>
            <person name="Schmutz J."/>
            <person name="Larimer F."/>
            <person name="Land M."/>
            <person name="Kyrpides N."/>
            <person name="Anderson I."/>
            <person name="Sanford R.A."/>
            <person name="Ritalahti K.M."/>
            <person name="Thomas H.S."/>
            <person name="Kirby J.R."/>
            <person name="Zhulin I.B."/>
            <person name="Loeffler F.E."/>
            <person name="Richardson P."/>
        </authorList>
    </citation>
    <scope>NUCLEOTIDE SEQUENCE [LARGE SCALE GENOMIC DNA]</scope>
    <source>
        <strain evidence="1 2">2CP-C</strain>
    </source>
</reference>
<proteinExistence type="predicted"/>
<organism evidence="1 2">
    <name type="scientific">Anaeromyxobacter dehalogenans (strain 2CP-C)</name>
    <dbReference type="NCBI Taxonomy" id="290397"/>
    <lineage>
        <taxon>Bacteria</taxon>
        <taxon>Pseudomonadati</taxon>
        <taxon>Myxococcota</taxon>
        <taxon>Myxococcia</taxon>
        <taxon>Myxococcales</taxon>
        <taxon>Cystobacterineae</taxon>
        <taxon>Anaeromyxobacteraceae</taxon>
        <taxon>Anaeromyxobacter</taxon>
    </lineage>
</organism>
<dbReference type="Gene3D" id="2.130.10.10">
    <property type="entry name" value="YVTN repeat-like/Quinoprotein amine dehydrogenase"/>
    <property type="match status" value="1"/>
</dbReference>
<dbReference type="STRING" id="290397.Adeh_2223"/>
<keyword evidence="1" id="KW-0378">Hydrolase</keyword>
<protein>
    <submittedName>
        <fullName evidence="1">Glycosyl hydrolase, BNR repeat protein</fullName>
    </submittedName>
</protein>
<evidence type="ECO:0000313" key="1">
    <source>
        <dbReference type="EMBL" id="ABC81993.1"/>
    </source>
</evidence>
<evidence type="ECO:0000313" key="2">
    <source>
        <dbReference type="Proteomes" id="UP000001935"/>
    </source>
</evidence>
<dbReference type="KEGG" id="ade:Adeh_2223"/>
<name>Q2IK09_ANADE</name>
<dbReference type="EMBL" id="CP000251">
    <property type="protein sequence ID" value="ABC81993.1"/>
    <property type="molecule type" value="Genomic_DNA"/>
</dbReference>
<dbReference type="PANTHER" id="PTHR43739:SF5">
    <property type="entry name" value="EXO-ALPHA-SIALIDASE"/>
    <property type="match status" value="1"/>
</dbReference>